<dbReference type="EMBL" id="LSRX01001987">
    <property type="protein sequence ID" value="OLP76567.1"/>
    <property type="molecule type" value="Genomic_DNA"/>
</dbReference>
<organism evidence="2 3">
    <name type="scientific">Symbiodinium microadriaticum</name>
    <name type="common">Dinoflagellate</name>
    <name type="synonym">Zooxanthella microadriatica</name>
    <dbReference type="NCBI Taxonomy" id="2951"/>
    <lineage>
        <taxon>Eukaryota</taxon>
        <taxon>Sar</taxon>
        <taxon>Alveolata</taxon>
        <taxon>Dinophyceae</taxon>
        <taxon>Suessiales</taxon>
        <taxon>Symbiodiniaceae</taxon>
        <taxon>Symbiodinium</taxon>
    </lineage>
</organism>
<name>A0A1Q9C0X7_SYMMI</name>
<feature type="signal peptide" evidence="1">
    <location>
        <begin position="1"/>
        <end position="18"/>
    </location>
</feature>
<keyword evidence="1" id="KW-0732">Signal</keyword>
<dbReference type="Proteomes" id="UP000186817">
    <property type="component" value="Unassembled WGS sequence"/>
</dbReference>
<evidence type="ECO:0000256" key="1">
    <source>
        <dbReference type="SAM" id="SignalP"/>
    </source>
</evidence>
<reference evidence="2 3" key="1">
    <citation type="submission" date="2016-02" db="EMBL/GenBank/DDBJ databases">
        <title>Genome analysis of coral dinoflagellate symbionts highlights evolutionary adaptations to a symbiotic lifestyle.</title>
        <authorList>
            <person name="Aranda M."/>
            <person name="Li Y."/>
            <person name="Liew Y.J."/>
            <person name="Baumgarten S."/>
            <person name="Simakov O."/>
            <person name="Wilson M."/>
            <person name="Piel J."/>
            <person name="Ashoor H."/>
            <person name="Bougouffa S."/>
            <person name="Bajic V.B."/>
            <person name="Ryu T."/>
            <person name="Ravasi T."/>
            <person name="Bayer T."/>
            <person name="Micklem G."/>
            <person name="Kim H."/>
            <person name="Bhak J."/>
            <person name="Lajeunesse T.C."/>
            <person name="Voolstra C.R."/>
        </authorList>
    </citation>
    <scope>NUCLEOTIDE SEQUENCE [LARGE SCALE GENOMIC DNA]</scope>
    <source>
        <strain evidence="2 3">CCMP2467</strain>
    </source>
</reference>
<sequence>MLPPLSLQLCLLLEQAVTEWRGRHSSPDADSISRSSSDGSLALAAASMMLMHCKSMSESPDAKGAWQEAASAALRVVKETVGAATHTQLQLDENVFKALAANSVIGELLFRAADDAPLVAELLSTMDTLAAYLQKQEFVTQRAHLGAWHLDSCLHLLAVQDALSRNYSGRPSVSLERLEEAVLAEAKRQLPRRKSISFWLRGAGGKWKLEVGDVWGQ</sequence>
<comment type="caution">
    <text evidence="2">The sequence shown here is derived from an EMBL/GenBank/DDBJ whole genome shotgun (WGS) entry which is preliminary data.</text>
</comment>
<feature type="chain" id="PRO_5012435238" evidence="1">
    <location>
        <begin position="19"/>
        <end position="217"/>
    </location>
</feature>
<dbReference type="AlphaFoldDB" id="A0A1Q9C0X7"/>
<evidence type="ECO:0000313" key="3">
    <source>
        <dbReference type="Proteomes" id="UP000186817"/>
    </source>
</evidence>
<accession>A0A1Q9C0X7</accession>
<gene>
    <name evidence="2" type="ORF">AK812_SmicGene43481</name>
</gene>
<proteinExistence type="predicted"/>
<keyword evidence="3" id="KW-1185">Reference proteome</keyword>
<evidence type="ECO:0000313" key="2">
    <source>
        <dbReference type="EMBL" id="OLP76567.1"/>
    </source>
</evidence>
<protein>
    <submittedName>
        <fullName evidence="2">Uncharacterized protein</fullName>
    </submittedName>
</protein>
<dbReference type="OrthoDB" id="425570at2759"/>